<evidence type="ECO:0000256" key="1">
    <source>
        <dbReference type="PIRSR" id="PIRSR000390-1"/>
    </source>
</evidence>
<protein>
    <recommendedName>
        <fullName evidence="6">Aminotransferase DegT</fullName>
    </recommendedName>
</protein>
<dbReference type="PANTHER" id="PTHR30244">
    <property type="entry name" value="TRANSAMINASE"/>
    <property type="match status" value="1"/>
</dbReference>
<dbReference type="InterPro" id="IPR000653">
    <property type="entry name" value="DegT/StrS_aminotransferase"/>
</dbReference>
<evidence type="ECO:0000256" key="3">
    <source>
        <dbReference type="RuleBase" id="RU004508"/>
    </source>
</evidence>
<dbReference type="GO" id="GO:0030170">
    <property type="term" value="F:pyridoxal phosphate binding"/>
    <property type="evidence" value="ECO:0007669"/>
    <property type="project" value="TreeGrafter"/>
</dbReference>
<keyword evidence="2 3" id="KW-0663">Pyridoxal phosphate</keyword>
<evidence type="ECO:0008006" key="6">
    <source>
        <dbReference type="Google" id="ProtNLM"/>
    </source>
</evidence>
<dbReference type="AlphaFoldDB" id="A0A1G2M3K2"/>
<dbReference type="GO" id="GO:0008483">
    <property type="term" value="F:transaminase activity"/>
    <property type="evidence" value="ECO:0007669"/>
    <property type="project" value="TreeGrafter"/>
</dbReference>
<dbReference type="SUPFAM" id="SSF53383">
    <property type="entry name" value="PLP-dependent transferases"/>
    <property type="match status" value="1"/>
</dbReference>
<dbReference type="InterPro" id="IPR015424">
    <property type="entry name" value="PyrdxlP-dep_Trfase"/>
</dbReference>
<dbReference type="Gene3D" id="3.40.640.10">
    <property type="entry name" value="Type I PLP-dependent aspartate aminotransferase-like (Major domain)"/>
    <property type="match status" value="1"/>
</dbReference>
<sequence length="376" mass="41793">MTSSKKENVPVNEPLLSKEAAANVAQAMESRWLSSQGPFVKQFEEDYAKRFGVKYAVTTTSGTSALHLALAALNVGKEDEVIVPAFTMAAVWLAVMYTGAKPVFVDCTPDTYNIDPTQIESKISSRTKAIIVVHIYGHSADMDPILAIAKKNKLKIVEDAAEAHGGEYKGQLCGTMGDIGTFSFMANKIITTGEGGMTITNNEEYADRLRRYKDFCYSPQKRFIHTDVGYNYRMGNLQAAVGCGELANLSKYIEIKEKMAEKYAGLLGNIAGLRLPITLSGVKNVYWMYAILIDDQKFGMNKDALRATLKERGIDTRDFFYPPEEQPFLIDRNLVTEKFPQTDYASKHGLYLPSGLAISDEQIERVAEEIRDIAKK</sequence>
<dbReference type="PANTHER" id="PTHR30244:SF34">
    <property type="entry name" value="DTDP-4-AMINO-4,6-DIDEOXYGALACTOSE TRANSAMINASE"/>
    <property type="match status" value="1"/>
</dbReference>
<feature type="modified residue" description="N6-(pyridoxal phosphate)lysine" evidence="2">
    <location>
        <position position="188"/>
    </location>
</feature>
<name>A0A1G2M3K2_9BACT</name>
<evidence type="ECO:0000313" key="5">
    <source>
        <dbReference type="Proteomes" id="UP000178873"/>
    </source>
</evidence>
<proteinExistence type="inferred from homology"/>
<accession>A0A1G2M3K2</accession>
<dbReference type="InterPro" id="IPR015421">
    <property type="entry name" value="PyrdxlP-dep_Trfase_major"/>
</dbReference>
<dbReference type="Proteomes" id="UP000178873">
    <property type="component" value="Unassembled WGS sequence"/>
</dbReference>
<dbReference type="PIRSF" id="PIRSF000390">
    <property type="entry name" value="PLP_StrS"/>
    <property type="match status" value="1"/>
</dbReference>
<gene>
    <name evidence="4" type="ORF">A2664_00755</name>
</gene>
<evidence type="ECO:0000256" key="2">
    <source>
        <dbReference type="PIRSR" id="PIRSR000390-2"/>
    </source>
</evidence>
<dbReference type="EMBL" id="MHRF01000005">
    <property type="protein sequence ID" value="OHA18458.1"/>
    <property type="molecule type" value="Genomic_DNA"/>
</dbReference>
<evidence type="ECO:0000313" key="4">
    <source>
        <dbReference type="EMBL" id="OHA18458.1"/>
    </source>
</evidence>
<reference evidence="4 5" key="1">
    <citation type="journal article" date="2016" name="Nat. Commun.">
        <title>Thousands of microbial genomes shed light on interconnected biogeochemical processes in an aquifer system.</title>
        <authorList>
            <person name="Anantharaman K."/>
            <person name="Brown C.T."/>
            <person name="Hug L.A."/>
            <person name="Sharon I."/>
            <person name="Castelle C.J."/>
            <person name="Probst A.J."/>
            <person name="Thomas B.C."/>
            <person name="Singh A."/>
            <person name="Wilkins M.J."/>
            <person name="Karaoz U."/>
            <person name="Brodie E.L."/>
            <person name="Williams K.H."/>
            <person name="Hubbard S.S."/>
            <person name="Banfield J.F."/>
        </authorList>
    </citation>
    <scope>NUCLEOTIDE SEQUENCE [LARGE SCALE GENOMIC DNA]</scope>
</reference>
<dbReference type="CDD" id="cd00616">
    <property type="entry name" value="AHBA_syn"/>
    <property type="match status" value="1"/>
</dbReference>
<organism evidence="4 5">
    <name type="scientific">Candidatus Taylorbacteria bacterium RIFCSPHIGHO2_01_FULL_46_22b</name>
    <dbReference type="NCBI Taxonomy" id="1802301"/>
    <lineage>
        <taxon>Bacteria</taxon>
        <taxon>Candidatus Tayloriibacteriota</taxon>
    </lineage>
</organism>
<dbReference type="Pfam" id="PF01041">
    <property type="entry name" value="DegT_DnrJ_EryC1"/>
    <property type="match status" value="1"/>
</dbReference>
<dbReference type="GO" id="GO:0000271">
    <property type="term" value="P:polysaccharide biosynthetic process"/>
    <property type="evidence" value="ECO:0007669"/>
    <property type="project" value="TreeGrafter"/>
</dbReference>
<comment type="similarity">
    <text evidence="3">Belongs to the DegT/DnrJ/EryC1 family.</text>
</comment>
<dbReference type="Gene3D" id="3.90.1150.10">
    <property type="entry name" value="Aspartate Aminotransferase, domain 1"/>
    <property type="match status" value="1"/>
</dbReference>
<dbReference type="InterPro" id="IPR015422">
    <property type="entry name" value="PyrdxlP-dep_Trfase_small"/>
</dbReference>
<dbReference type="STRING" id="1802301.A2664_00755"/>
<feature type="active site" description="Proton acceptor" evidence="1">
    <location>
        <position position="188"/>
    </location>
</feature>
<comment type="caution">
    <text evidence="4">The sequence shown here is derived from an EMBL/GenBank/DDBJ whole genome shotgun (WGS) entry which is preliminary data.</text>
</comment>